<protein>
    <submittedName>
        <fullName evidence="9">Uncharacterized protein</fullName>
    </submittedName>
</protein>
<comment type="subcellular location">
    <subcellularLocation>
        <location evidence="1">Endomembrane system</location>
        <topology evidence="1">Multi-pass membrane protein</topology>
    </subcellularLocation>
</comment>
<dbReference type="PRINTS" id="PR00783">
    <property type="entry name" value="MINTRINSICP"/>
</dbReference>
<keyword evidence="6 8" id="KW-0472">Membrane</keyword>
<dbReference type="GO" id="GO:0015250">
    <property type="term" value="F:water channel activity"/>
    <property type="evidence" value="ECO:0007669"/>
    <property type="project" value="UniProtKB-ARBA"/>
</dbReference>
<dbReference type="GO" id="GO:0019755">
    <property type="term" value="P:one-carbon compound transport"/>
    <property type="evidence" value="ECO:0007669"/>
    <property type="project" value="UniProtKB-ARBA"/>
</dbReference>
<proteinExistence type="inferred from homology"/>
<dbReference type="Proteomes" id="UP001055712">
    <property type="component" value="Unassembled WGS sequence"/>
</dbReference>
<dbReference type="InterPro" id="IPR034294">
    <property type="entry name" value="Aquaporin_transptr"/>
</dbReference>
<reference evidence="9" key="2">
    <citation type="submission" date="2020-11" db="EMBL/GenBank/DDBJ databases">
        <authorList>
            <person name="Cecchin M."/>
            <person name="Marcolungo L."/>
            <person name="Rossato M."/>
            <person name="Girolomoni L."/>
            <person name="Cosentino E."/>
            <person name="Cuine S."/>
            <person name="Li-Beisson Y."/>
            <person name="Delledonne M."/>
            <person name="Ballottari M."/>
        </authorList>
    </citation>
    <scope>NUCLEOTIDE SEQUENCE</scope>
    <source>
        <strain evidence="9">211/11P</strain>
        <tissue evidence="9">Whole cell</tissue>
    </source>
</reference>
<sequence>MEVVTGKWRVFVDVCRTPAVPYQKFGEQGDVEPTNKRLYAALAAEFVGMLLFALYGGEARDSAAAYGNGLALAVLVFATSNISGGHLNPAVTAGTIISGHMAWRRGLLYMAAQFLGGIIGVLFQVALIPEAHVRMGNEGPGCFTHLGGKFIKLDQLFGWELVMTFLLVSVVFAVAVTKPGHGNIGPLAVGYTLFASAFIGGPLTGAALNPARVFGPALVYGCYWHSAPIYMLAQYCGGAIAALIAMLLYGPGPEHCGGEYEAEPALTGVAVAPGSLGAGASKAAERAGLIAMSAHGSSSGQQPGHWADRY</sequence>
<dbReference type="InterPro" id="IPR023271">
    <property type="entry name" value="Aquaporin-like"/>
</dbReference>
<evidence type="ECO:0000256" key="3">
    <source>
        <dbReference type="ARBA" id="ARBA00022692"/>
    </source>
</evidence>
<dbReference type="GO" id="GO:0012505">
    <property type="term" value="C:endomembrane system"/>
    <property type="evidence" value="ECO:0007669"/>
    <property type="project" value="UniProtKB-SubCell"/>
</dbReference>
<feature type="transmembrane region" description="Helical" evidence="8">
    <location>
        <begin position="156"/>
        <end position="176"/>
    </location>
</feature>
<evidence type="ECO:0000256" key="5">
    <source>
        <dbReference type="ARBA" id="ARBA00022989"/>
    </source>
</evidence>
<gene>
    <name evidence="9" type="ORF">D9Q98_008247</name>
</gene>
<comment type="similarity">
    <text evidence="7">Belongs to the MIP/aquaporin (TC 1.A.8) family.</text>
</comment>
<dbReference type="PANTHER" id="PTHR45665:SF9">
    <property type="entry name" value="AQUAPORIN-8"/>
    <property type="match status" value="1"/>
</dbReference>
<evidence type="ECO:0000256" key="8">
    <source>
        <dbReference type="SAM" id="Phobius"/>
    </source>
</evidence>
<dbReference type="GO" id="GO:0016020">
    <property type="term" value="C:membrane"/>
    <property type="evidence" value="ECO:0007669"/>
    <property type="project" value="InterPro"/>
</dbReference>
<feature type="transmembrane region" description="Helical" evidence="8">
    <location>
        <begin position="106"/>
        <end position="128"/>
    </location>
</feature>
<feature type="transmembrane region" description="Helical" evidence="8">
    <location>
        <begin position="228"/>
        <end position="249"/>
    </location>
</feature>
<dbReference type="PANTHER" id="PTHR45665">
    <property type="entry name" value="AQUAPORIN-8"/>
    <property type="match status" value="1"/>
</dbReference>
<evidence type="ECO:0000256" key="4">
    <source>
        <dbReference type="ARBA" id="ARBA00022737"/>
    </source>
</evidence>
<feature type="transmembrane region" description="Helical" evidence="8">
    <location>
        <begin position="38"/>
        <end position="57"/>
    </location>
</feature>
<dbReference type="OrthoDB" id="3222at2759"/>
<keyword evidence="5 8" id="KW-1133">Transmembrane helix</keyword>
<dbReference type="EMBL" id="SIDB01000012">
    <property type="protein sequence ID" value="KAI3424863.1"/>
    <property type="molecule type" value="Genomic_DNA"/>
</dbReference>
<keyword evidence="4" id="KW-0677">Repeat</keyword>
<dbReference type="GO" id="GO:0005737">
    <property type="term" value="C:cytoplasm"/>
    <property type="evidence" value="ECO:0007669"/>
    <property type="project" value="UniProtKB-ARBA"/>
</dbReference>
<evidence type="ECO:0000313" key="10">
    <source>
        <dbReference type="Proteomes" id="UP001055712"/>
    </source>
</evidence>
<evidence type="ECO:0000256" key="2">
    <source>
        <dbReference type="ARBA" id="ARBA00022448"/>
    </source>
</evidence>
<keyword evidence="10" id="KW-1185">Reference proteome</keyword>
<feature type="transmembrane region" description="Helical" evidence="8">
    <location>
        <begin position="63"/>
        <end position="85"/>
    </location>
</feature>
<reference evidence="9" key="1">
    <citation type="journal article" date="2019" name="Plant J.">
        <title>Chlorella vulgaris genome assembly and annotation reveals the molecular basis for metabolic acclimation to high light conditions.</title>
        <authorList>
            <person name="Cecchin M."/>
            <person name="Marcolungo L."/>
            <person name="Rossato M."/>
            <person name="Girolomoni L."/>
            <person name="Cosentino E."/>
            <person name="Cuine S."/>
            <person name="Li-Beisson Y."/>
            <person name="Delledonne M."/>
            <person name="Ballottari M."/>
        </authorList>
    </citation>
    <scope>NUCLEOTIDE SEQUENCE</scope>
    <source>
        <strain evidence="9">211/11P</strain>
    </source>
</reference>
<evidence type="ECO:0000256" key="1">
    <source>
        <dbReference type="ARBA" id="ARBA00004127"/>
    </source>
</evidence>
<evidence type="ECO:0000256" key="7">
    <source>
        <dbReference type="RuleBase" id="RU000477"/>
    </source>
</evidence>
<comment type="caution">
    <text evidence="9">The sequence shown here is derived from an EMBL/GenBank/DDBJ whole genome shotgun (WGS) entry which is preliminary data.</text>
</comment>
<evidence type="ECO:0000313" key="9">
    <source>
        <dbReference type="EMBL" id="KAI3424863.1"/>
    </source>
</evidence>
<evidence type="ECO:0000256" key="6">
    <source>
        <dbReference type="ARBA" id="ARBA00023136"/>
    </source>
</evidence>
<keyword evidence="2 7" id="KW-0813">Transport</keyword>
<dbReference type="SUPFAM" id="SSF81338">
    <property type="entry name" value="Aquaporin-like"/>
    <property type="match status" value="1"/>
</dbReference>
<name>A0A9D4TGD9_CHLVU</name>
<accession>A0A9D4TGD9</accession>
<dbReference type="AlphaFoldDB" id="A0A9D4TGD9"/>
<dbReference type="InterPro" id="IPR000425">
    <property type="entry name" value="MIP"/>
</dbReference>
<dbReference type="Pfam" id="PF00230">
    <property type="entry name" value="MIP"/>
    <property type="match status" value="1"/>
</dbReference>
<organism evidence="9 10">
    <name type="scientific">Chlorella vulgaris</name>
    <name type="common">Green alga</name>
    <dbReference type="NCBI Taxonomy" id="3077"/>
    <lineage>
        <taxon>Eukaryota</taxon>
        <taxon>Viridiplantae</taxon>
        <taxon>Chlorophyta</taxon>
        <taxon>core chlorophytes</taxon>
        <taxon>Trebouxiophyceae</taxon>
        <taxon>Chlorellales</taxon>
        <taxon>Chlorellaceae</taxon>
        <taxon>Chlorella clade</taxon>
        <taxon>Chlorella</taxon>
    </lineage>
</organism>
<feature type="transmembrane region" description="Helical" evidence="8">
    <location>
        <begin position="188"/>
        <end position="208"/>
    </location>
</feature>
<keyword evidence="3 7" id="KW-0812">Transmembrane</keyword>
<dbReference type="Gene3D" id="1.20.1080.10">
    <property type="entry name" value="Glycerol uptake facilitator protein"/>
    <property type="match status" value="1"/>
</dbReference>